<dbReference type="Pfam" id="PF00174">
    <property type="entry name" value="Oxidored_molyb"/>
    <property type="match status" value="1"/>
</dbReference>
<protein>
    <submittedName>
        <fullName evidence="4">Molybdopterin-dependent oxidoreductase</fullName>
    </submittedName>
</protein>
<feature type="transmembrane region" description="Helical" evidence="2">
    <location>
        <begin position="21"/>
        <end position="45"/>
    </location>
</feature>
<feature type="region of interest" description="Disordered" evidence="1">
    <location>
        <begin position="506"/>
        <end position="525"/>
    </location>
</feature>
<evidence type="ECO:0000313" key="4">
    <source>
        <dbReference type="EMBL" id="MDP5185256.1"/>
    </source>
</evidence>
<feature type="transmembrane region" description="Helical" evidence="2">
    <location>
        <begin position="106"/>
        <end position="126"/>
    </location>
</feature>
<dbReference type="Gene3D" id="3.90.420.10">
    <property type="entry name" value="Oxidoreductase, molybdopterin-binding domain"/>
    <property type="match status" value="1"/>
</dbReference>
<dbReference type="PANTHER" id="PTHR19372:SF7">
    <property type="entry name" value="SULFITE OXIDASE, MITOCHONDRIAL"/>
    <property type="match status" value="1"/>
</dbReference>
<feature type="compositionally biased region" description="Basic and acidic residues" evidence="1">
    <location>
        <begin position="506"/>
        <end position="518"/>
    </location>
</feature>
<organism evidence="4 5">
    <name type="scientific">Blastococcus carthaginiensis</name>
    <dbReference type="NCBI Taxonomy" id="3050034"/>
    <lineage>
        <taxon>Bacteria</taxon>
        <taxon>Bacillati</taxon>
        <taxon>Actinomycetota</taxon>
        <taxon>Actinomycetes</taxon>
        <taxon>Geodermatophilales</taxon>
        <taxon>Geodermatophilaceae</taxon>
        <taxon>Blastococcus</taxon>
    </lineage>
</organism>
<accession>A0ABT9II47</accession>
<dbReference type="SUPFAM" id="SSF81296">
    <property type="entry name" value="E set domains"/>
    <property type="match status" value="1"/>
</dbReference>
<evidence type="ECO:0000313" key="5">
    <source>
        <dbReference type="Proteomes" id="UP001233673"/>
    </source>
</evidence>
<feature type="domain" description="Oxidoreductase molybdopterin-binding" evidence="3">
    <location>
        <begin position="265"/>
        <end position="417"/>
    </location>
</feature>
<proteinExistence type="predicted"/>
<dbReference type="InterPro" id="IPR014756">
    <property type="entry name" value="Ig_E-set"/>
</dbReference>
<evidence type="ECO:0000256" key="2">
    <source>
        <dbReference type="SAM" id="Phobius"/>
    </source>
</evidence>
<comment type="caution">
    <text evidence="4">The sequence shown here is derived from an EMBL/GenBank/DDBJ whole genome shotgun (WGS) entry which is preliminary data.</text>
</comment>
<keyword evidence="2" id="KW-0472">Membrane</keyword>
<keyword evidence="5" id="KW-1185">Reference proteome</keyword>
<sequence length="536" mass="55584">MAETKHGAGGRTGRAHPLGRGSAALAGVAAVVAALGLAELVAGLIPAAPSLVVAVGDTVIDSVPGWLEQWAIATLGTADKPVLIGGVLVVSVLIGAGLGVLARRYVILAAGGIALFATLGVVAALADDRNPVFLTVLVGLLGAVTGIAVLGLLVVGLPRRAVPADAGRPAPADPADPGTVPALSPLDRRRFLAVTGGATVLGVLAGIGGSLLSGRERLDQLRAAIRLPVPARQAAPVPAGADLEIPGLTPLFTPNAEFYRIDTALRVPTVDPDGWQLEVRGMVDEPFTLTYAELMELPHIEADVTLACVSNEVGGDLVGNARWQGVPLRALLDRAGLQEGATQLIGRSVDGFTAGFPVLTALDVEEAMVAVAMNGEPLPAEHGFPARLVVPGLYGYVSATKWLSAIELTGWDVDGYWIPRGWAKEGPIKTQARIDVPGGAVAAGRRPIAGVAWAPTRGIERVEVRIDDGPWQEAELAEPLDVDCWRQWYLPWEATPGRHRIAARATDGRGEVQTDERTPVAPDGASGYPVIEVVVS</sequence>
<feature type="transmembrane region" description="Helical" evidence="2">
    <location>
        <begin position="82"/>
        <end position="101"/>
    </location>
</feature>
<evidence type="ECO:0000259" key="3">
    <source>
        <dbReference type="Pfam" id="PF00174"/>
    </source>
</evidence>
<dbReference type="InterPro" id="IPR036374">
    <property type="entry name" value="OxRdtase_Mopterin-bd_sf"/>
</dbReference>
<dbReference type="EMBL" id="JASNFN010000041">
    <property type="protein sequence ID" value="MDP5185256.1"/>
    <property type="molecule type" value="Genomic_DNA"/>
</dbReference>
<dbReference type="SUPFAM" id="SSF56524">
    <property type="entry name" value="Oxidoreductase molybdopterin-binding domain"/>
    <property type="match status" value="1"/>
</dbReference>
<dbReference type="PANTHER" id="PTHR19372">
    <property type="entry name" value="SULFITE REDUCTASE"/>
    <property type="match status" value="1"/>
</dbReference>
<keyword evidence="2" id="KW-1133">Transmembrane helix</keyword>
<feature type="transmembrane region" description="Helical" evidence="2">
    <location>
        <begin position="132"/>
        <end position="155"/>
    </location>
</feature>
<feature type="transmembrane region" description="Helical" evidence="2">
    <location>
        <begin position="191"/>
        <end position="212"/>
    </location>
</feature>
<dbReference type="Gene3D" id="2.60.40.650">
    <property type="match status" value="1"/>
</dbReference>
<dbReference type="RefSeq" id="WP_306001773.1">
    <property type="nucleotide sequence ID" value="NZ_JASNFN010000041.1"/>
</dbReference>
<dbReference type="InterPro" id="IPR000572">
    <property type="entry name" value="OxRdtase_Mopterin-bd_dom"/>
</dbReference>
<dbReference type="Proteomes" id="UP001233673">
    <property type="component" value="Unassembled WGS sequence"/>
</dbReference>
<reference evidence="5" key="1">
    <citation type="submission" date="2023-05" db="EMBL/GenBank/DDBJ databases">
        <title>Draft genome of Pseudofrankia sp. BMG5.37.</title>
        <authorList>
            <person name="Gtari M."/>
            <person name="Ghodhbane F."/>
            <person name="Sbissi I."/>
        </authorList>
    </citation>
    <scope>NUCLEOTIDE SEQUENCE [LARGE SCALE GENOMIC DNA]</scope>
    <source>
        <strain evidence="5">BMG 814</strain>
    </source>
</reference>
<gene>
    <name evidence="4" type="ORF">QOZ88_21700</name>
</gene>
<evidence type="ECO:0000256" key="1">
    <source>
        <dbReference type="SAM" id="MobiDB-lite"/>
    </source>
</evidence>
<name>A0ABT9II47_9ACTN</name>
<keyword evidence="2" id="KW-0812">Transmembrane</keyword>